<organism evidence="2 3">
    <name type="scientific">Adhaeribacter terreus</name>
    <dbReference type="NCBI Taxonomy" id="529703"/>
    <lineage>
        <taxon>Bacteria</taxon>
        <taxon>Pseudomonadati</taxon>
        <taxon>Bacteroidota</taxon>
        <taxon>Cytophagia</taxon>
        <taxon>Cytophagales</taxon>
        <taxon>Hymenobacteraceae</taxon>
        <taxon>Adhaeribacter</taxon>
    </lineage>
</organism>
<gene>
    <name evidence="2" type="ORF">ACFPIB_00630</name>
</gene>
<evidence type="ECO:0000256" key="1">
    <source>
        <dbReference type="SAM" id="MobiDB-lite"/>
    </source>
</evidence>
<sequence length="175" mass="19736">MRNLTIFLFLILAGCSSQQLIQNKTGKGYEYEICVPYSGIESKIRNNLTKESINSDHTLIKGKIQDFSMHPVSFAVVEIKNLNSAGKTSTFSDSTGSYQHYLPTGNYKIRFLCPGYSEMIIDSIYLKSGQIQEIDVALGEASGFRTIGITSEKPLSKRKLSKMAKEYQEERRNEK</sequence>
<dbReference type="Pfam" id="PF13620">
    <property type="entry name" value="CarboxypepD_reg"/>
    <property type="match status" value="1"/>
</dbReference>
<evidence type="ECO:0000313" key="3">
    <source>
        <dbReference type="Proteomes" id="UP001596161"/>
    </source>
</evidence>
<keyword evidence="3" id="KW-1185">Reference proteome</keyword>
<reference evidence="3" key="1">
    <citation type="journal article" date="2019" name="Int. J. Syst. Evol. Microbiol.">
        <title>The Global Catalogue of Microorganisms (GCM) 10K type strain sequencing project: providing services to taxonomists for standard genome sequencing and annotation.</title>
        <authorList>
            <consortium name="The Broad Institute Genomics Platform"/>
            <consortium name="The Broad Institute Genome Sequencing Center for Infectious Disease"/>
            <person name="Wu L."/>
            <person name="Ma J."/>
        </authorList>
    </citation>
    <scope>NUCLEOTIDE SEQUENCE [LARGE SCALE GENOMIC DNA]</scope>
    <source>
        <strain evidence="3">KACC 12602</strain>
    </source>
</reference>
<name>A0ABW0E7V9_9BACT</name>
<evidence type="ECO:0000313" key="2">
    <source>
        <dbReference type="EMBL" id="MFC5269091.1"/>
    </source>
</evidence>
<protein>
    <submittedName>
        <fullName evidence="2">Carboxypeptidase-like regulatory domain-containing protein</fullName>
    </submittedName>
</protein>
<dbReference type="EMBL" id="JBHSKT010000001">
    <property type="protein sequence ID" value="MFC5269091.1"/>
    <property type="molecule type" value="Genomic_DNA"/>
</dbReference>
<dbReference type="SUPFAM" id="SSF49464">
    <property type="entry name" value="Carboxypeptidase regulatory domain-like"/>
    <property type="match status" value="1"/>
</dbReference>
<feature type="region of interest" description="Disordered" evidence="1">
    <location>
        <begin position="156"/>
        <end position="175"/>
    </location>
</feature>
<accession>A0ABW0E7V9</accession>
<comment type="caution">
    <text evidence="2">The sequence shown here is derived from an EMBL/GenBank/DDBJ whole genome shotgun (WGS) entry which is preliminary data.</text>
</comment>
<dbReference type="InterPro" id="IPR008969">
    <property type="entry name" value="CarboxyPept-like_regulatory"/>
</dbReference>
<dbReference type="RefSeq" id="WP_378015476.1">
    <property type="nucleotide sequence ID" value="NZ_JBHSKT010000001.1"/>
</dbReference>
<dbReference type="PROSITE" id="PS51257">
    <property type="entry name" value="PROKAR_LIPOPROTEIN"/>
    <property type="match status" value="1"/>
</dbReference>
<dbReference type="Gene3D" id="2.60.40.1120">
    <property type="entry name" value="Carboxypeptidase-like, regulatory domain"/>
    <property type="match status" value="1"/>
</dbReference>
<proteinExistence type="predicted"/>
<dbReference type="Proteomes" id="UP001596161">
    <property type="component" value="Unassembled WGS sequence"/>
</dbReference>
<feature type="compositionally biased region" description="Basic and acidic residues" evidence="1">
    <location>
        <begin position="163"/>
        <end position="175"/>
    </location>
</feature>